<feature type="domain" description="AMP-dependent synthetase/ligase" evidence="3">
    <location>
        <begin position="16"/>
        <end position="388"/>
    </location>
</feature>
<dbReference type="SUPFAM" id="SSF56801">
    <property type="entry name" value="Acetyl-CoA synthetase-like"/>
    <property type="match status" value="1"/>
</dbReference>
<sequence>MTSLPLPDNFPALVIRAANEFGSTEAISDGEVSFDFTEMGRRIEETAAGLVASGIEPGDKVGLWAPNSWEWVVAGMAVFRAGAVLVPVNTRFKGREAAFVLNKARVKLLFTVVGFLGNDYVSDLRNSGETVDSLTDIVVLRGDVLSETISFEEFLSRGSNKDLDEVEQRTARVSGSDLGLIMFTSGTTGLPKGVMVEQGPIIRGFSHYARELGMRRGDRMLIVNPFFHAFGFNGAINPCFIHGATMLPHPIFDVPKVLERIENDQVTVFPGPPAIFQGLINHSELDRYDTSSLRSALTGAANVPVETVVGMRERLGFETVITAYGMTETHGLVTICSADDPPDVVATTSGKALPGIELKLIDDDGNEVAAGEPGELWVRGYAVMRGYLDEPEQTAETIDGEGWMRTGDICVMNSAGYIDITDRKKDMFINGGFNVYPAEIERTMLEHSLVGQVAVIGVPDERLGEVGAAFVVPSPQGTPKVADLLGWCREEMANYKVPRYCWIVEALPLNPSNKVLKTELREQAAELMR</sequence>
<evidence type="ECO:0008006" key="6">
    <source>
        <dbReference type="Google" id="ProtNLM"/>
    </source>
</evidence>
<accession>A0A381PLU4</accession>
<dbReference type="InterPro" id="IPR025110">
    <property type="entry name" value="AMP-bd_C"/>
</dbReference>
<dbReference type="GO" id="GO:0006631">
    <property type="term" value="P:fatty acid metabolic process"/>
    <property type="evidence" value="ECO:0007669"/>
    <property type="project" value="TreeGrafter"/>
</dbReference>
<evidence type="ECO:0000256" key="2">
    <source>
        <dbReference type="ARBA" id="ARBA00022598"/>
    </source>
</evidence>
<dbReference type="InterPro" id="IPR020845">
    <property type="entry name" value="AMP-binding_CS"/>
</dbReference>
<dbReference type="Gene3D" id="3.40.50.12780">
    <property type="entry name" value="N-terminal domain of ligase-like"/>
    <property type="match status" value="1"/>
</dbReference>
<name>A0A381PLU4_9ZZZZ</name>
<dbReference type="AlphaFoldDB" id="A0A381PLU4"/>
<evidence type="ECO:0000259" key="3">
    <source>
        <dbReference type="Pfam" id="PF00501"/>
    </source>
</evidence>
<reference evidence="5" key="1">
    <citation type="submission" date="2018-05" db="EMBL/GenBank/DDBJ databases">
        <authorList>
            <person name="Lanie J.A."/>
            <person name="Ng W.-L."/>
            <person name="Kazmierczak K.M."/>
            <person name="Andrzejewski T.M."/>
            <person name="Davidsen T.M."/>
            <person name="Wayne K.J."/>
            <person name="Tettelin H."/>
            <person name="Glass J.I."/>
            <person name="Rusch D."/>
            <person name="Podicherti R."/>
            <person name="Tsui H.-C.T."/>
            <person name="Winkler M.E."/>
        </authorList>
    </citation>
    <scope>NUCLEOTIDE SEQUENCE</scope>
</reference>
<protein>
    <recommendedName>
        <fullName evidence="6">AMP-dependent synthetase/ligase domain-containing protein</fullName>
    </recommendedName>
</protein>
<dbReference type="PANTHER" id="PTHR43201">
    <property type="entry name" value="ACYL-COA SYNTHETASE"/>
    <property type="match status" value="1"/>
</dbReference>
<dbReference type="InterPro" id="IPR045851">
    <property type="entry name" value="AMP-bd_C_sf"/>
</dbReference>
<dbReference type="InterPro" id="IPR000873">
    <property type="entry name" value="AMP-dep_synth/lig_dom"/>
</dbReference>
<evidence type="ECO:0000259" key="4">
    <source>
        <dbReference type="Pfam" id="PF13193"/>
    </source>
</evidence>
<dbReference type="InterPro" id="IPR042099">
    <property type="entry name" value="ANL_N_sf"/>
</dbReference>
<dbReference type="PROSITE" id="PS00455">
    <property type="entry name" value="AMP_BINDING"/>
    <property type="match status" value="1"/>
</dbReference>
<keyword evidence="2" id="KW-0436">Ligase</keyword>
<evidence type="ECO:0000256" key="1">
    <source>
        <dbReference type="ARBA" id="ARBA00006432"/>
    </source>
</evidence>
<organism evidence="5">
    <name type="scientific">marine metagenome</name>
    <dbReference type="NCBI Taxonomy" id="408172"/>
    <lineage>
        <taxon>unclassified sequences</taxon>
        <taxon>metagenomes</taxon>
        <taxon>ecological metagenomes</taxon>
    </lineage>
</organism>
<dbReference type="GO" id="GO:0031956">
    <property type="term" value="F:medium-chain fatty acid-CoA ligase activity"/>
    <property type="evidence" value="ECO:0007669"/>
    <property type="project" value="TreeGrafter"/>
</dbReference>
<proteinExistence type="inferred from homology"/>
<dbReference type="PANTHER" id="PTHR43201:SF5">
    <property type="entry name" value="MEDIUM-CHAIN ACYL-COA LIGASE ACSF2, MITOCHONDRIAL"/>
    <property type="match status" value="1"/>
</dbReference>
<dbReference type="Pfam" id="PF00501">
    <property type="entry name" value="AMP-binding"/>
    <property type="match status" value="1"/>
</dbReference>
<dbReference type="Pfam" id="PF13193">
    <property type="entry name" value="AMP-binding_C"/>
    <property type="match status" value="1"/>
</dbReference>
<comment type="similarity">
    <text evidence="1">Belongs to the ATP-dependent AMP-binding enzyme family.</text>
</comment>
<gene>
    <name evidence="5" type="ORF">METZ01_LOCUS20272</name>
</gene>
<dbReference type="Gene3D" id="3.30.300.30">
    <property type="match status" value="1"/>
</dbReference>
<dbReference type="EMBL" id="UINC01001011">
    <property type="protein sequence ID" value="SUZ67418.1"/>
    <property type="molecule type" value="Genomic_DNA"/>
</dbReference>
<feature type="domain" description="AMP-binding enzyme C-terminal" evidence="4">
    <location>
        <begin position="439"/>
        <end position="514"/>
    </location>
</feature>
<evidence type="ECO:0000313" key="5">
    <source>
        <dbReference type="EMBL" id="SUZ67418.1"/>
    </source>
</evidence>